<dbReference type="EMBL" id="WVIC01000023">
    <property type="protein sequence ID" value="NCJ07247.1"/>
    <property type="molecule type" value="Genomic_DNA"/>
</dbReference>
<dbReference type="InterPro" id="IPR037157">
    <property type="entry name" value="Acetyltransf_C_sf"/>
</dbReference>
<dbReference type="Pfam" id="PF13720">
    <property type="entry name" value="Acetyltransf_11"/>
    <property type="match status" value="1"/>
</dbReference>
<dbReference type="GO" id="GO:0016020">
    <property type="term" value="C:membrane"/>
    <property type="evidence" value="ECO:0007669"/>
    <property type="project" value="GOC"/>
</dbReference>
<dbReference type="NCBIfam" id="TIGR01852">
    <property type="entry name" value="lipid_A_lpxA"/>
    <property type="match status" value="1"/>
</dbReference>
<keyword evidence="4 9" id="KW-0808">Transferase</keyword>
<dbReference type="InterPro" id="IPR018357">
    <property type="entry name" value="Hexapep_transf_CS"/>
</dbReference>
<keyword evidence="7 9" id="KW-0012">Acyltransferase</keyword>
<dbReference type="EC" id="2.3.1.129" evidence="9"/>
<dbReference type="GO" id="GO:0043886">
    <property type="term" value="F:structural constituent of carboxysome shell"/>
    <property type="evidence" value="ECO:0007669"/>
    <property type="project" value="UniProtKB-ARBA"/>
</dbReference>
<evidence type="ECO:0000256" key="7">
    <source>
        <dbReference type="ARBA" id="ARBA00023315"/>
    </source>
</evidence>
<reference evidence="9" key="1">
    <citation type="submission" date="2019-12" db="EMBL/GenBank/DDBJ databases">
        <title>High-Quality draft genome sequences of three cyanobacteria isolated from the limestone walls of the Old Cathedral of Coimbra.</title>
        <authorList>
            <person name="Tiago I."/>
            <person name="Soares F."/>
            <person name="Portugal A."/>
        </authorList>
    </citation>
    <scope>NUCLEOTIDE SEQUENCE [LARGE SCALE GENOMIC DNA]</scope>
    <source>
        <strain evidence="9">C</strain>
    </source>
</reference>
<dbReference type="PANTHER" id="PTHR43480:SF1">
    <property type="entry name" value="ACYL-[ACYL-CARRIER-PROTEIN]--UDP-N-ACETYLGLUCOSAMINE O-ACYLTRANSFERASE, MITOCHONDRIAL-RELATED"/>
    <property type="match status" value="1"/>
</dbReference>
<keyword evidence="2" id="KW-0444">Lipid biosynthesis</keyword>
<evidence type="ECO:0000256" key="3">
    <source>
        <dbReference type="ARBA" id="ARBA00022556"/>
    </source>
</evidence>
<dbReference type="GO" id="GO:0008780">
    <property type="term" value="F:acyl-[acyl-carrier-protein]-UDP-N-acetylglucosamine O-acyltransferase activity"/>
    <property type="evidence" value="ECO:0007669"/>
    <property type="project" value="UniProtKB-EC"/>
</dbReference>
<evidence type="ECO:0000259" key="8">
    <source>
        <dbReference type="Pfam" id="PF13720"/>
    </source>
</evidence>
<sequence length="272" mass="28916">MAKTVQIHPTAVIHPGAVLAESVVVAPYAIIGEQVIIGERTHVGAYVVIEGHTELGADNQIFPGATIGLAPQDRRYQGEPSGVSIGDRNQIREHVTIHRAVARGGLTRIGSDNVLMTQVHIAHDCCLQDQVVIASGTGLAGGVQVASQVVIGGLAGIHQGVQIGRLSMVGAQSAIRHDVPPFMLVAGHPARVRVLNQVGLRRAGTDSESLQALKQVFRLLYRSGQPFAETLSQLSQGSDPLVQELHQFLERSKQAGRRGLTPGRLLTVPSPR</sequence>
<keyword evidence="5" id="KW-0677">Repeat</keyword>
<dbReference type="PANTHER" id="PTHR43480">
    <property type="entry name" value="ACYL-[ACYL-CARRIER-PROTEIN]--UDP-N-ACETYLGLUCOSAMINE O-ACYLTRANSFERASE"/>
    <property type="match status" value="1"/>
</dbReference>
<evidence type="ECO:0000313" key="9">
    <source>
        <dbReference type="EMBL" id="NCJ07247.1"/>
    </source>
</evidence>
<keyword evidence="10" id="KW-1185">Reference proteome</keyword>
<dbReference type="SUPFAM" id="SSF51161">
    <property type="entry name" value="Trimeric LpxA-like enzymes"/>
    <property type="match status" value="1"/>
</dbReference>
<proteinExistence type="predicted"/>
<dbReference type="Gene3D" id="2.160.10.10">
    <property type="entry name" value="Hexapeptide repeat proteins"/>
    <property type="match status" value="1"/>
</dbReference>
<dbReference type="PROSITE" id="PS00101">
    <property type="entry name" value="HEXAPEP_TRANSFERASES"/>
    <property type="match status" value="2"/>
</dbReference>
<dbReference type="InterPro" id="IPR029098">
    <property type="entry name" value="Acetyltransf_C"/>
</dbReference>
<gene>
    <name evidence="9" type="primary">lpxA</name>
    <name evidence="9" type="ORF">GS597_12170</name>
</gene>
<keyword evidence="3" id="KW-0441">Lipid A biosynthesis</keyword>
<dbReference type="Gene3D" id="1.20.1180.10">
    <property type="entry name" value="Udp N-acetylglucosamine O-acyltransferase, C-terminal domain"/>
    <property type="match status" value="1"/>
</dbReference>
<evidence type="ECO:0000313" key="10">
    <source>
        <dbReference type="Proteomes" id="UP000607397"/>
    </source>
</evidence>
<comment type="caution">
    <text evidence="9">The sequence shown here is derived from an EMBL/GenBank/DDBJ whole genome shotgun (WGS) entry which is preliminary data.</text>
</comment>
<name>A0A8K2A0M4_9CYAN</name>
<evidence type="ECO:0000256" key="2">
    <source>
        <dbReference type="ARBA" id="ARBA00022516"/>
    </source>
</evidence>
<dbReference type="InterPro" id="IPR010137">
    <property type="entry name" value="Lipid_A_LpxA"/>
</dbReference>
<dbReference type="GO" id="GO:0031470">
    <property type="term" value="C:carboxysome"/>
    <property type="evidence" value="ECO:0007669"/>
    <property type="project" value="UniProtKB-ARBA"/>
</dbReference>
<organism evidence="9 10">
    <name type="scientific">Petrachloros mirabilis ULC683</name>
    <dbReference type="NCBI Taxonomy" id="2781853"/>
    <lineage>
        <taxon>Bacteria</taxon>
        <taxon>Bacillati</taxon>
        <taxon>Cyanobacteriota</taxon>
        <taxon>Cyanophyceae</taxon>
        <taxon>Synechococcales</taxon>
        <taxon>Petrachlorosaceae</taxon>
        <taxon>Petrachloros</taxon>
        <taxon>Petrachloros mirabilis</taxon>
    </lineage>
</organism>
<dbReference type="AlphaFoldDB" id="A0A8K2A0M4"/>
<dbReference type="CDD" id="cd03351">
    <property type="entry name" value="LbH_UDP-GlcNAc_AT"/>
    <property type="match status" value="1"/>
</dbReference>
<dbReference type="NCBIfam" id="NF003657">
    <property type="entry name" value="PRK05289.1"/>
    <property type="match status" value="1"/>
</dbReference>
<evidence type="ECO:0000256" key="5">
    <source>
        <dbReference type="ARBA" id="ARBA00022737"/>
    </source>
</evidence>
<evidence type="ECO:0000256" key="6">
    <source>
        <dbReference type="ARBA" id="ARBA00023098"/>
    </source>
</evidence>
<dbReference type="InterPro" id="IPR011004">
    <property type="entry name" value="Trimer_LpxA-like_sf"/>
</dbReference>
<evidence type="ECO:0000256" key="4">
    <source>
        <dbReference type="ARBA" id="ARBA00022679"/>
    </source>
</evidence>
<accession>A0A8K2A0M4</accession>
<dbReference type="PIRSF" id="PIRSF000456">
    <property type="entry name" value="UDP-GlcNAc_acltr"/>
    <property type="match status" value="1"/>
</dbReference>
<dbReference type="GO" id="GO:0009245">
    <property type="term" value="P:lipid A biosynthetic process"/>
    <property type="evidence" value="ECO:0007669"/>
    <property type="project" value="UniProtKB-KW"/>
</dbReference>
<feature type="domain" description="UDP N-acetylglucosamine O-acyltransferase C-terminal" evidence="8">
    <location>
        <begin position="178"/>
        <end position="258"/>
    </location>
</feature>
<keyword evidence="1" id="KW-0963">Cytoplasm</keyword>
<keyword evidence="6" id="KW-0443">Lipid metabolism</keyword>
<dbReference type="RefSeq" id="WP_161825724.1">
    <property type="nucleotide sequence ID" value="NZ_WVIC01000023.1"/>
</dbReference>
<protein>
    <submittedName>
        <fullName evidence="9">Acyl-ACP--UDP-N-acetylglucosamine O-acyltransferase</fullName>
        <ecNumber evidence="9">2.3.1.129</ecNumber>
    </submittedName>
</protein>
<evidence type="ECO:0000256" key="1">
    <source>
        <dbReference type="ARBA" id="ARBA00022490"/>
    </source>
</evidence>
<dbReference type="Proteomes" id="UP000607397">
    <property type="component" value="Unassembled WGS sequence"/>
</dbReference>